<evidence type="ECO:0000313" key="1">
    <source>
        <dbReference type="EMBL" id="BAK21943.1"/>
    </source>
</evidence>
<proteinExistence type="predicted"/>
<gene>
    <name evidence="1" type="ordered locus">MPTP_1514</name>
</gene>
<dbReference type="AlphaFoldDB" id="F3YBR5"/>
<accession>F3YBR5</accession>
<reference key="2">
    <citation type="submission" date="2011-04" db="EMBL/GenBank/DDBJ databases">
        <title>Whole genome sequence of Melissococcus plutonius ATCC 35311.</title>
        <authorList>
            <person name="Okumura K."/>
            <person name="Arai R."/>
            <person name="Osaki M."/>
            <person name="Okura M."/>
            <person name="Kirikae T."/>
            <person name="Takamatsu D."/>
            <person name="Akiyama T."/>
        </authorList>
    </citation>
    <scope>NUCLEOTIDE SEQUENCE</scope>
    <source>
        <strain>ATCC 35311</strain>
    </source>
</reference>
<evidence type="ECO:0000313" key="2">
    <source>
        <dbReference type="Proteomes" id="UP000008456"/>
    </source>
</evidence>
<dbReference type="Proteomes" id="UP000008456">
    <property type="component" value="Chromosome"/>
</dbReference>
<name>F3YBR5_MELPT</name>
<keyword evidence="2" id="KW-1185">Reference proteome</keyword>
<sequence>MSKIYCFILMEIILDEEFKEVKQLNKTINRKYNLKRR</sequence>
<organism evidence="1 2">
    <name type="scientific">Melissococcus plutonius (strain ATCC 35311 / DSM 29964 / CIP 104052 / LMG 20360 / NCIMB 702443)</name>
    <dbReference type="NCBI Taxonomy" id="940190"/>
    <lineage>
        <taxon>Bacteria</taxon>
        <taxon>Bacillati</taxon>
        <taxon>Bacillota</taxon>
        <taxon>Bacilli</taxon>
        <taxon>Lactobacillales</taxon>
        <taxon>Enterococcaceae</taxon>
        <taxon>Melissococcus</taxon>
    </lineage>
</organism>
<dbReference type="HOGENOM" id="CLU_3345706_0_0_9"/>
<dbReference type="KEGG" id="mps:MPTP_1514"/>
<protein>
    <submittedName>
        <fullName evidence="1">Uncharacterized protein</fullName>
    </submittedName>
</protein>
<reference evidence="1 2" key="1">
    <citation type="journal article" date="2011" name="J. Bacteriol.">
        <title>Complete genome sequence of Melissococcus plutonius ATCC 35311.</title>
        <authorList>
            <person name="Okumura K."/>
            <person name="Arai R."/>
            <person name="Okura M."/>
            <person name="Kirikae T."/>
            <person name="Takamatsu D."/>
            <person name="Osaki M."/>
            <person name="Miyoshi-Akiyama T."/>
        </authorList>
    </citation>
    <scope>NUCLEOTIDE SEQUENCE [LARGE SCALE GENOMIC DNA]</scope>
    <source>
        <strain evidence="2">ATCC 35311 / CIP 104052 / LMG 20360 / NCIMB 702443</strain>
    </source>
</reference>
<dbReference type="EMBL" id="AP012200">
    <property type="protein sequence ID" value="BAK21943.1"/>
    <property type="molecule type" value="Genomic_DNA"/>
</dbReference>